<keyword evidence="2" id="KW-1185">Reference proteome</keyword>
<name>A0ACB7PQD9_9PEZI</name>
<reference evidence="1 2" key="1">
    <citation type="journal article" date="2021" name="Nat. Commun.">
        <title>Genetic determinants of endophytism in the Arabidopsis root mycobiome.</title>
        <authorList>
            <person name="Mesny F."/>
            <person name="Miyauchi S."/>
            <person name="Thiergart T."/>
            <person name="Pickel B."/>
            <person name="Atanasova L."/>
            <person name="Karlsson M."/>
            <person name="Huettel B."/>
            <person name="Barry K.W."/>
            <person name="Haridas S."/>
            <person name="Chen C."/>
            <person name="Bauer D."/>
            <person name="Andreopoulos W."/>
            <person name="Pangilinan J."/>
            <person name="LaButti K."/>
            <person name="Riley R."/>
            <person name="Lipzen A."/>
            <person name="Clum A."/>
            <person name="Drula E."/>
            <person name="Henrissat B."/>
            <person name="Kohler A."/>
            <person name="Grigoriev I.V."/>
            <person name="Martin F.M."/>
            <person name="Hacquard S."/>
        </authorList>
    </citation>
    <scope>NUCLEOTIDE SEQUENCE [LARGE SCALE GENOMIC DNA]</scope>
    <source>
        <strain evidence="1 2">MPI-SDFR-AT-0079</strain>
    </source>
</reference>
<evidence type="ECO:0000313" key="1">
    <source>
        <dbReference type="EMBL" id="KAH6651321.1"/>
    </source>
</evidence>
<organism evidence="1 2">
    <name type="scientific">Chaetomium tenue</name>
    <dbReference type="NCBI Taxonomy" id="1854479"/>
    <lineage>
        <taxon>Eukaryota</taxon>
        <taxon>Fungi</taxon>
        <taxon>Dikarya</taxon>
        <taxon>Ascomycota</taxon>
        <taxon>Pezizomycotina</taxon>
        <taxon>Sordariomycetes</taxon>
        <taxon>Sordariomycetidae</taxon>
        <taxon>Sordariales</taxon>
        <taxon>Chaetomiaceae</taxon>
        <taxon>Chaetomium</taxon>
    </lineage>
</organism>
<comment type="caution">
    <text evidence="1">The sequence shown here is derived from an EMBL/GenBank/DDBJ whole genome shotgun (WGS) entry which is preliminary data.</text>
</comment>
<accession>A0ACB7PQD9</accession>
<sequence length="165" mass="18190">MAILNSIPGLEVWINVDGEPATEYDDPNNEAEGMGLQEFDVPPDHGPEPPYIINREKAAGTDEHFEHDIRPHSGNGGHTGAPIVAEKVVKRGNAVDCKTARPFAVFEFRYRSREGLIKEGIIPHSSPKDEIENTRDAKVNTTRAPIRGPNVKNKLTVENSALFVE</sequence>
<dbReference type="EMBL" id="JAGIZQ010000001">
    <property type="protein sequence ID" value="KAH6651321.1"/>
    <property type="molecule type" value="Genomic_DNA"/>
</dbReference>
<gene>
    <name evidence="1" type="ORF">F5144DRAFT_589563</name>
</gene>
<proteinExistence type="predicted"/>
<evidence type="ECO:0000313" key="2">
    <source>
        <dbReference type="Proteomes" id="UP000724584"/>
    </source>
</evidence>
<protein>
    <submittedName>
        <fullName evidence="1">Uncharacterized protein</fullName>
    </submittedName>
</protein>
<dbReference type="Proteomes" id="UP000724584">
    <property type="component" value="Unassembled WGS sequence"/>
</dbReference>